<evidence type="ECO:0000313" key="2">
    <source>
        <dbReference type="EMBL" id="CAB1430889.1"/>
    </source>
</evidence>
<reference evidence="2" key="1">
    <citation type="submission" date="2020-03" db="EMBL/GenBank/DDBJ databases">
        <authorList>
            <person name="Weist P."/>
        </authorList>
    </citation>
    <scope>NUCLEOTIDE SEQUENCE</scope>
</reference>
<dbReference type="AlphaFoldDB" id="A0A9N7UIH4"/>
<evidence type="ECO:0000313" key="3">
    <source>
        <dbReference type="Proteomes" id="UP001153269"/>
    </source>
</evidence>
<accession>A0A9N7UIH4</accession>
<name>A0A9N7UIH4_PLEPL</name>
<organism evidence="2 3">
    <name type="scientific">Pleuronectes platessa</name>
    <name type="common">European plaice</name>
    <dbReference type="NCBI Taxonomy" id="8262"/>
    <lineage>
        <taxon>Eukaryota</taxon>
        <taxon>Metazoa</taxon>
        <taxon>Chordata</taxon>
        <taxon>Craniata</taxon>
        <taxon>Vertebrata</taxon>
        <taxon>Euteleostomi</taxon>
        <taxon>Actinopterygii</taxon>
        <taxon>Neopterygii</taxon>
        <taxon>Teleostei</taxon>
        <taxon>Neoteleostei</taxon>
        <taxon>Acanthomorphata</taxon>
        <taxon>Carangaria</taxon>
        <taxon>Pleuronectiformes</taxon>
        <taxon>Pleuronectoidei</taxon>
        <taxon>Pleuronectidae</taxon>
        <taxon>Pleuronectes</taxon>
    </lineage>
</organism>
<keyword evidence="3" id="KW-1185">Reference proteome</keyword>
<dbReference type="EMBL" id="CADEAL010001280">
    <property type="protein sequence ID" value="CAB1430889.1"/>
    <property type="molecule type" value="Genomic_DNA"/>
</dbReference>
<feature type="region of interest" description="Disordered" evidence="1">
    <location>
        <begin position="156"/>
        <end position="181"/>
    </location>
</feature>
<comment type="caution">
    <text evidence="2">The sequence shown here is derived from an EMBL/GenBank/DDBJ whole genome shotgun (WGS) entry which is preliminary data.</text>
</comment>
<dbReference type="Proteomes" id="UP001153269">
    <property type="component" value="Unassembled WGS sequence"/>
</dbReference>
<evidence type="ECO:0000256" key="1">
    <source>
        <dbReference type="SAM" id="MobiDB-lite"/>
    </source>
</evidence>
<protein>
    <submittedName>
        <fullName evidence="2">Uncharacterized protein</fullName>
    </submittedName>
</protein>
<sequence length="181" mass="20469">MGQKAASTGQSSAKILFDLKNLLHRPWSDITRSGDPPHKPTIFAWQWLCPRERKTMRASVWVQLKRQGHSKGQVGMCAFWQLDRPKRVRALARFTALTPSDPRSACEPPTTITTAPVCHVPAQPRSLVVRCAPARHWPSYSPAAHYVKGPRAPCHSVHLPSSRPESRIREERATNTRHSRF</sequence>
<feature type="compositionally biased region" description="Basic and acidic residues" evidence="1">
    <location>
        <begin position="164"/>
        <end position="174"/>
    </location>
</feature>
<gene>
    <name evidence="2" type="ORF">PLEPLA_LOCUS18885</name>
</gene>
<proteinExistence type="predicted"/>